<reference evidence="1 2" key="1">
    <citation type="submission" date="2020-08" db="EMBL/GenBank/DDBJ databases">
        <title>Genome sequencing of Purple Non-Sulfur Bacteria from various extreme environments.</title>
        <authorList>
            <person name="Mayer M."/>
        </authorList>
    </citation>
    <scope>NUCLEOTIDE SEQUENCE [LARGE SCALE GENOMIC DNA]</scope>
    <source>
        <strain evidence="1 2">JA135</strain>
    </source>
</reference>
<keyword evidence="2" id="KW-1185">Reference proteome</keyword>
<dbReference type="Proteomes" id="UP000555728">
    <property type="component" value="Unassembled WGS sequence"/>
</dbReference>
<evidence type="ECO:0000313" key="1">
    <source>
        <dbReference type="EMBL" id="MBB4287746.1"/>
    </source>
</evidence>
<accession>A0A7W6WLT8</accession>
<gene>
    <name evidence="1" type="ORF">GGD88_003503</name>
</gene>
<dbReference type="EMBL" id="JACIGI010000049">
    <property type="protein sequence ID" value="MBB4287746.1"/>
    <property type="molecule type" value="Genomic_DNA"/>
</dbReference>
<protein>
    <submittedName>
        <fullName evidence="1">Uncharacterized protein</fullName>
    </submittedName>
</protein>
<evidence type="ECO:0000313" key="2">
    <source>
        <dbReference type="Proteomes" id="UP000555728"/>
    </source>
</evidence>
<proteinExistence type="predicted"/>
<name>A0A7W6WLT8_9PROT</name>
<dbReference type="RefSeq" id="WP_184437796.1">
    <property type="nucleotide sequence ID" value="NZ_JACIGI010000049.1"/>
</dbReference>
<dbReference type="AlphaFoldDB" id="A0A7W6WLT8"/>
<comment type="caution">
    <text evidence="1">The sequence shown here is derived from an EMBL/GenBank/DDBJ whole genome shotgun (WGS) entry which is preliminary data.</text>
</comment>
<sequence>MSDQDPLNGLLDAVQSGLKAHFGAGLKQCARHPGRFDAAELERHGAHAPAILVALLGIGPGAEVASGEVDHALRLGAFVVAADVGRTDRDVLAAGLVGTLVTLLPGQVWGRDDTHPVSARTIRAQNLYASTRGRGIVLWGVEWRQDIRLGTSDFESWPGTLAGIVVRGPGGETVTWGGIGDG</sequence>
<organism evidence="1 2">
    <name type="scientific">Roseospira goensis</name>
    <dbReference type="NCBI Taxonomy" id="391922"/>
    <lineage>
        <taxon>Bacteria</taxon>
        <taxon>Pseudomonadati</taxon>
        <taxon>Pseudomonadota</taxon>
        <taxon>Alphaproteobacteria</taxon>
        <taxon>Rhodospirillales</taxon>
        <taxon>Rhodospirillaceae</taxon>
        <taxon>Roseospira</taxon>
    </lineage>
</organism>